<dbReference type="Gene3D" id="1.20.1600.10">
    <property type="entry name" value="Outer membrane efflux proteins (OEP)"/>
    <property type="match status" value="1"/>
</dbReference>
<keyword evidence="4" id="KW-1134">Transmembrane beta strand</keyword>
<dbReference type="EMBL" id="JACYFG010000051">
    <property type="protein sequence ID" value="MBD5781751.1"/>
    <property type="molecule type" value="Genomic_DNA"/>
</dbReference>
<feature type="compositionally biased region" description="Polar residues" evidence="8">
    <location>
        <begin position="93"/>
        <end position="109"/>
    </location>
</feature>
<dbReference type="GO" id="GO:0015288">
    <property type="term" value="F:porin activity"/>
    <property type="evidence" value="ECO:0007669"/>
    <property type="project" value="TreeGrafter"/>
</dbReference>
<organism evidence="10 11">
    <name type="scientific">Pelagicoccus enzymogenes</name>
    <dbReference type="NCBI Taxonomy" id="2773457"/>
    <lineage>
        <taxon>Bacteria</taxon>
        <taxon>Pseudomonadati</taxon>
        <taxon>Verrucomicrobiota</taxon>
        <taxon>Opitutia</taxon>
        <taxon>Puniceicoccales</taxon>
        <taxon>Pelagicoccaceae</taxon>
        <taxon>Pelagicoccus</taxon>
    </lineage>
</organism>
<feature type="region of interest" description="Disordered" evidence="8">
    <location>
        <begin position="85"/>
        <end position="109"/>
    </location>
</feature>
<comment type="similarity">
    <text evidence="2">Belongs to the outer membrane factor (OMF) (TC 1.B.17) family.</text>
</comment>
<name>A0A927FCC5_9BACT</name>
<dbReference type="AlphaFoldDB" id="A0A927FCC5"/>
<evidence type="ECO:0000256" key="7">
    <source>
        <dbReference type="ARBA" id="ARBA00023237"/>
    </source>
</evidence>
<dbReference type="Pfam" id="PF02321">
    <property type="entry name" value="OEP"/>
    <property type="match status" value="2"/>
</dbReference>
<dbReference type="InterPro" id="IPR051906">
    <property type="entry name" value="TolC-like"/>
</dbReference>
<evidence type="ECO:0000313" key="11">
    <source>
        <dbReference type="Proteomes" id="UP000622317"/>
    </source>
</evidence>
<keyword evidence="11" id="KW-1185">Reference proteome</keyword>
<keyword evidence="7" id="KW-0998">Cell outer membrane</keyword>
<feature type="signal peptide" evidence="9">
    <location>
        <begin position="1"/>
        <end position="25"/>
    </location>
</feature>
<keyword evidence="9" id="KW-0732">Signal</keyword>
<dbReference type="Proteomes" id="UP000622317">
    <property type="component" value="Unassembled WGS sequence"/>
</dbReference>
<gene>
    <name evidence="10" type="ORF">IEN85_19780</name>
</gene>
<sequence length="487" mass="53604">MTRNFTFRPSTLLLSLILALPPLRAADNVPEEIDLPDLIALALQRDFQIRIVQLDKDVSAQNLRSTRGYWDPAIGATHSDGALGGGGGASSSFNSQEGEVSSASISQNIPTGGRLTLDAATGRFENNFGGPDTHAANAGIALYQPLLKNFGANSRSFIKIAQRSYQQSEQSFRLQAITTVTNAITLYNQTALRKDSLRVAEQSRQLASQLVADTRKRAELGTIEARGVEVAETRLAQREANVVLQRRLYLDTLNELKRFVSNEALPLLDWQVEIGAMPAPQDWSGNLSQDFEYALQNRPDYQQALLEIEKAVINEQTANSGALPSLDLNARYFRTSFGDSFTSSYKGLSSAETDLFVGVTFSRPLLNRSAGADRAAARLLKDRAHLVRQQLQQAIAIQLDNAARRIESEAQSRELARQGREFAERSLEAEERKLNLGQSTTFFVLEAQEDLTAAQVSELESIANYNIAVARYHQVKGSTLQSQGIDL</sequence>
<proteinExistence type="inferred from homology"/>
<dbReference type="GO" id="GO:0009279">
    <property type="term" value="C:cell outer membrane"/>
    <property type="evidence" value="ECO:0007669"/>
    <property type="project" value="UniProtKB-SubCell"/>
</dbReference>
<evidence type="ECO:0000313" key="10">
    <source>
        <dbReference type="EMBL" id="MBD5781751.1"/>
    </source>
</evidence>
<evidence type="ECO:0000256" key="2">
    <source>
        <dbReference type="ARBA" id="ARBA00007613"/>
    </source>
</evidence>
<evidence type="ECO:0000256" key="1">
    <source>
        <dbReference type="ARBA" id="ARBA00004442"/>
    </source>
</evidence>
<evidence type="ECO:0000256" key="3">
    <source>
        <dbReference type="ARBA" id="ARBA00022448"/>
    </source>
</evidence>
<dbReference type="GO" id="GO:0015562">
    <property type="term" value="F:efflux transmembrane transporter activity"/>
    <property type="evidence" value="ECO:0007669"/>
    <property type="project" value="InterPro"/>
</dbReference>
<dbReference type="PANTHER" id="PTHR30026:SF20">
    <property type="entry name" value="OUTER MEMBRANE PROTEIN TOLC"/>
    <property type="match status" value="1"/>
</dbReference>
<dbReference type="InterPro" id="IPR003423">
    <property type="entry name" value="OMP_efflux"/>
</dbReference>
<comment type="subcellular location">
    <subcellularLocation>
        <location evidence="1">Cell outer membrane</location>
    </subcellularLocation>
</comment>
<keyword evidence="6" id="KW-0472">Membrane</keyword>
<evidence type="ECO:0000256" key="5">
    <source>
        <dbReference type="ARBA" id="ARBA00022692"/>
    </source>
</evidence>
<dbReference type="GO" id="GO:1990281">
    <property type="term" value="C:efflux pump complex"/>
    <property type="evidence" value="ECO:0007669"/>
    <property type="project" value="TreeGrafter"/>
</dbReference>
<evidence type="ECO:0000256" key="6">
    <source>
        <dbReference type="ARBA" id="ARBA00023136"/>
    </source>
</evidence>
<reference evidence="10" key="1">
    <citation type="submission" date="2020-09" db="EMBL/GenBank/DDBJ databases">
        <title>Pelagicoccus enzymogenes sp. nov. with an EPS production, isolated from marine sediment.</title>
        <authorList>
            <person name="Feng X."/>
        </authorList>
    </citation>
    <scope>NUCLEOTIDE SEQUENCE</scope>
    <source>
        <strain evidence="10">NFK12</strain>
    </source>
</reference>
<protein>
    <submittedName>
        <fullName evidence="10">TolC family protein</fullName>
    </submittedName>
</protein>
<feature type="chain" id="PRO_5036910978" evidence="9">
    <location>
        <begin position="26"/>
        <end position="487"/>
    </location>
</feature>
<keyword evidence="3" id="KW-0813">Transport</keyword>
<dbReference type="PANTHER" id="PTHR30026">
    <property type="entry name" value="OUTER MEMBRANE PROTEIN TOLC"/>
    <property type="match status" value="1"/>
</dbReference>
<evidence type="ECO:0000256" key="4">
    <source>
        <dbReference type="ARBA" id="ARBA00022452"/>
    </source>
</evidence>
<evidence type="ECO:0000256" key="8">
    <source>
        <dbReference type="SAM" id="MobiDB-lite"/>
    </source>
</evidence>
<accession>A0A927FCC5</accession>
<comment type="caution">
    <text evidence="10">The sequence shown here is derived from an EMBL/GenBank/DDBJ whole genome shotgun (WGS) entry which is preliminary data.</text>
</comment>
<dbReference type="SUPFAM" id="SSF56954">
    <property type="entry name" value="Outer membrane efflux proteins (OEP)"/>
    <property type="match status" value="1"/>
</dbReference>
<evidence type="ECO:0000256" key="9">
    <source>
        <dbReference type="SAM" id="SignalP"/>
    </source>
</evidence>
<dbReference type="RefSeq" id="WP_191618832.1">
    <property type="nucleotide sequence ID" value="NZ_JACYFG010000051.1"/>
</dbReference>
<keyword evidence="5" id="KW-0812">Transmembrane</keyword>